<dbReference type="PANTHER" id="PTHR30288">
    <property type="entry name" value="FLAGELLAR CAP/ASSEMBLY PROTEIN FLID"/>
    <property type="match status" value="1"/>
</dbReference>
<reference evidence="9" key="1">
    <citation type="journal article" date="2019" name="Int. J. Syst. Evol. Microbiol.">
        <title>The Global Catalogue of Microorganisms (GCM) 10K type strain sequencing project: providing services to taxonomists for standard genome sequencing and annotation.</title>
        <authorList>
            <consortium name="The Broad Institute Genomics Platform"/>
            <consortium name="The Broad Institute Genome Sequencing Center for Infectious Disease"/>
            <person name="Wu L."/>
            <person name="Ma J."/>
        </authorList>
    </citation>
    <scope>NUCLEOTIDE SEQUENCE [LARGE SCALE GENOMIC DNA]</scope>
    <source>
        <strain evidence="9">KCTC 42984</strain>
    </source>
</reference>
<proteinExistence type="inferred from homology"/>
<feature type="domain" description="Flagellar hook-associated protein 2 N-terminal" evidence="6">
    <location>
        <begin position="26"/>
        <end position="122"/>
    </location>
</feature>
<comment type="subunit">
    <text evidence="2 5">Homopentamer.</text>
</comment>
<dbReference type="InterPro" id="IPR040026">
    <property type="entry name" value="FliD"/>
</dbReference>
<keyword evidence="8" id="KW-0282">Flagellum</keyword>
<comment type="similarity">
    <text evidence="1 5">Belongs to the FliD family.</text>
</comment>
<comment type="function">
    <text evidence="5">Required for morphogenesis and for the elongation of the flagellar filament by facilitating polymerization of the flagellin monomers at the tip of growing filament. Forms a capping structure, which prevents flagellin subunits (transported through the central channel of the flagellum) from leaking out without polymerization at the distal end.</text>
</comment>
<dbReference type="EMBL" id="JBHRTQ010000013">
    <property type="protein sequence ID" value="MFC3175344.1"/>
    <property type="molecule type" value="Genomic_DNA"/>
</dbReference>
<dbReference type="Pfam" id="PF07195">
    <property type="entry name" value="FliD_C"/>
    <property type="match status" value="1"/>
</dbReference>
<dbReference type="InterPro" id="IPR003481">
    <property type="entry name" value="FliD_N"/>
</dbReference>
<dbReference type="InterPro" id="IPR010809">
    <property type="entry name" value="FliD_C"/>
</dbReference>
<comment type="caution">
    <text evidence="8">The sequence shown here is derived from an EMBL/GenBank/DDBJ whole genome shotgun (WGS) entry which is preliminary data.</text>
</comment>
<evidence type="ECO:0000313" key="8">
    <source>
        <dbReference type="EMBL" id="MFC3175344.1"/>
    </source>
</evidence>
<sequence>MATSGTSATQSSAASSILTALGGSNQVDWNSLASNLSVAQFAGQTDRLAARSDSLDKRITDAGNIKSALLSLASSLGDRVRAGDLSPQPALSNAGLAALKLNGAATPKGTYSLEVTQLAKAQTLASPALASAEAPVGAGTLTIRYGSVAGSAFAADGSHAPVNLTIPQGATLADVATAISNANAGLSAYVANTSDGPRLVIKGQQGAANGFIIEATSDPLDPASPGLSQLAWQPATGPAAQLLTGAQNAAYKLDGLPMTSPSNTVTGLVAGLDATFAATNAGAPATLSFTDNTGAISSAMQDLTGALNELAGMIKTATDPLTGDLASDPGARALKRALSQLSGAVIMPNAPAGAPRTLADLGLAIQRDGTFALDGAKLTKTLAADPTGVAAMFTNGLHGVYGTIDGLSRTMAATGSATSLAASIARYARQKTQASEDLAKLADKQEAFRQQLVTRFATTQTAVSASTSTLTFLKNQIDAWNGKNA</sequence>
<evidence type="ECO:0000259" key="6">
    <source>
        <dbReference type="Pfam" id="PF02465"/>
    </source>
</evidence>
<dbReference type="Pfam" id="PF02465">
    <property type="entry name" value="FliD_N"/>
    <property type="match status" value="1"/>
</dbReference>
<dbReference type="PANTHER" id="PTHR30288:SF0">
    <property type="entry name" value="FLAGELLAR HOOK-ASSOCIATED PROTEIN 2"/>
    <property type="match status" value="1"/>
</dbReference>
<keyword evidence="3 5" id="KW-0175">Coiled coil</keyword>
<keyword evidence="5" id="KW-0964">Secreted</keyword>
<feature type="coiled-coil region" evidence="5">
    <location>
        <begin position="424"/>
        <end position="451"/>
    </location>
</feature>
<comment type="subcellular location">
    <subcellularLocation>
        <location evidence="5">Secreted</location>
    </subcellularLocation>
    <subcellularLocation>
        <location evidence="5">Bacterial flagellum</location>
    </subcellularLocation>
</comment>
<evidence type="ECO:0000256" key="5">
    <source>
        <dbReference type="RuleBase" id="RU362066"/>
    </source>
</evidence>
<organism evidence="8 9">
    <name type="scientific">Novosphingobium bradum</name>
    <dbReference type="NCBI Taxonomy" id="1737444"/>
    <lineage>
        <taxon>Bacteria</taxon>
        <taxon>Pseudomonadati</taxon>
        <taxon>Pseudomonadota</taxon>
        <taxon>Alphaproteobacteria</taxon>
        <taxon>Sphingomonadales</taxon>
        <taxon>Sphingomonadaceae</taxon>
        <taxon>Novosphingobium</taxon>
    </lineage>
</organism>
<dbReference type="RefSeq" id="WP_379510723.1">
    <property type="nucleotide sequence ID" value="NZ_JBHRTQ010000013.1"/>
</dbReference>
<keyword evidence="8" id="KW-0969">Cilium</keyword>
<protein>
    <recommendedName>
        <fullName evidence="5">Flagellar hook-associated protein 2</fullName>
        <shortName evidence="5">HAP2</shortName>
    </recommendedName>
    <alternativeName>
        <fullName evidence="5">Flagellar cap protein</fullName>
    </alternativeName>
</protein>
<gene>
    <name evidence="8" type="primary">fliD</name>
    <name evidence="8" type="ORF">ACFOD9_13875</name>
</gene>
<feature type="domain" description="Flagellar hook-associated protein 2 C-terminal" evidence="7">
    <location>
        <begin position="246"/>
        <end position="464"/>
    </location>
</feature>
<evidence type="ECO:0000256" key="3">
    <source>
        <dbReference type="ARBA" id="ARBA00023054"/>
    </source>
</evidence>
<name>A0ABV7ISM7_9SPHN</name>
<accession>A0ABV7ISM7</accession>
<evidence type="ECO:0000256" key="4">
    <source>
        <dbReference type="ARBA" id="ARBA00023143"/>
    </source>
</evidence>
<dbReference type="Proteomes" id="UP001595604">
    <property type="component" value="Unassembled WGS sequence"/>
</dbReference>
<evidence type="ECO:0000259" key="7">
    <source>
        <dbReference type="Pfam" id="PF07195"/>
    </source>
</evidence>
<keyword evidence="8" id="KW-0966">Cell projection</keyword>
<evidence type="ECO:0000256" key="1">
    <source>
        <dbReference type="ARBA" id="ARBA00009764"/>
    </source>
</evidence>
<evidence type="ECO:0000313" key="9">
    <source>
        <dbReference type="Proteomes" id="UP001595604"/>
    </source>
</evidence>
<keyword evidence="4 5" id="KW-0975">Bacterial flagellum</keyword>
<keyword evidence="9" id="KW-1185">Reference proteome</keyword>
<evidence type="ECO:0000256" key="2">
    <source>
        <dbReference type="ARBA" id="ARBA00011255"/>
    </source>
</evidence>